<organism evidence="3 4">
    <name type="scientific">Hermanssonia centrifuga</name>
    <dbReference type="NCBI Taxonomy" id="98765"/>
    <lineage>
        <taxon>Eukaryota</taxon>
        <taxon>Fungi</taxon>
        <taxon>Dikarya</taxon>
        <taxon>Basidiomycota</taxon>
        <taxon>Agaricomycotina</taxon>
        <taxon>Agaricomycetes</taxon>
        <taxon>Polyporales</taxon>
        <taxon>Meruliaceae</taxon>
        <taxon>Hermanssonia</taxon>
    </lineage>
</organism>
<evidence type="ECO:0000313" key="3">
    <source>
        <dbReference type="EMBL" id="PSS32118.1"/>
    </source>
</evidence>
<keyword evidence="1" id="KW-0812">Transmembrane</keyword>
<reference evidence="3 4" key="1">
    <citation type="submission" date="2018-02" db="EMBL/GenBank/DDBJ databases">
        <title>Genome sequence of the basidiomycete white-rot fungus Phlebia centrifuga.</title>
        <authorList>
            <person name="Granchi Z."/>
            <person name="Peng M."/>
            <person name="de Vries R.P."/>
            <person name="Hilden K."/>
            <person name="Makela M.R."/>
            <person name="Grigoriev I."/>
            <person name="Riley R."/>
        </authorList>
    </citation>
    <scope>NUCLEOTIDE SEQUENCE [LARGE SCALE GENOMIC DNA]</scope>
    <source>
        <strain evidence="3 4">FBCC195</strain>
    </source>
</reference>
<feature type="transmembrane region" description="Helical" evidence="1">
    <location>
        <begin position="123"/>
        <end position="145"/>
    </location>
</feature>
<accession>A0A2R6RQ15</accession>
<dbReference type="EMBL" id="MLYV02000196">
    <property type="protein sequence ID" value="PSS32118.1"/>
    <property type="molecule type" value="Genomic_DNA"/>
</dbReference>
<name>A0A2R6RQ15_9APHY</name>
<dbReference type="AlphaFoldDB" id="A0A2R6RQ15"/>
<dbReference type="InterPro" id="IPR045338">
    <property type="entry name" value="DUF6535"/>
</dbReference>
<keyword evidence="1" id="KW-0472">Membrane</keyword>
<comment type="caution">
    <text evidence="3">The sequence shown here is derived from an EMBL/GenBank/DDBJ whole genome shotgun (WGS) entry which is preliminary data.</text>
</comment>
<feature type="transmembrane region" description="Helical" evidence="1">
    <location>
        <begin position="250"/>
        <end position="270"/>
    </location>
</feature>
<dbReference type="OrthoDB" id="3185525at2759"/>
<feature type="domain" description="DUF6535" evidence="2">
    <location>
        <begin position="24"/>
        <end position="209"/>
    </location>
</feature>
<protein>
    <recommendedName>
        <fullName evidence="2">DUF6535 domain-containing protein</fullName>
    </recommendedName>
</protein>
<feature type="transmembrane region" description="Helical" evidence="1">
    <location>
        <begin position="49"/>
        <end position="71"/>
    </location>
</feature>
<dbReference type="STRING" id="98765.A0A2R6RQ15"/>
<dbReference type="Proteomes" id="UP000186601">
    <property type="component" value="Unassembled WGS sequence"/>
</dbReference>
<evidence type="ECO:0000256" key="1">
    <source>
        <dbReference type="SAM" id="Phobius"/>
    </source>
</evidence>
<gene>
    <name evidence="3" type="ORF">PHLCEN_2v2114</name>
</gene>
<evidence type="ECO:0000313" key="4">
    <source>
        <dbReference type="Proteomes" id="UP000186601"/>
    </source>
</evidence>
<dbReference type="Pfam" id="PF20153">
    <property type="entry name" value="DUF6535"/>
    <property type="match status" value="1"/>
</dbReference>
<evidence type="ECO:0000259" key="2">
    <source>
        <dbReference type="Pfam" id="PF20153"/>
    </source>
</evidence>
<sequence length="717" mass="80997">MTIGEGKGDCNTTPADENPGLSGWSAIEDYLKRHDGSSMRLYSEDIDTLLVFAGLFSAVLTAFLAISFQLLQQDDSQIYVGLLSRISSQLESFQHVPSFLNSALSPLPSPSPPPFCPSTTARWINILWFLSLVFSLTSALFGILAKQWIREYLQWNSALAPARENVLVRQLRFEAWNDWKVSAGISAIPALLELSVVLFLVGLLVLLWTVDIVVATVITIVTAVLLAISCAVTLLPAVYHRCPYKSPTGWACVVIYDTFVWTLRCVWWNATRLLQNIRSCIGYTHPGCAAHPRFHLFQSWRQRDLSISELAPREVPKFTNVGVSRVDLVEGLVNIGRLTQDICEVSVLVRALAWVRKGSEDAQLLKHVAKSAESLHGDEVGYTERYYGFLYVIRHLCATRLGEFQPLHTFLSRFRRKAFKSIGGREAYVFRGGIRHSTSDRLDLPFDALLEDAYAWVLGYILLGDTLGFVTRFLRGIHEEKSVILVSLLKDFLVSPLDRAFAVECRVQLSKAYHEMASSMDHYASRTRGIHAMIFEVLCAISNVCMAPGTMLITSNGPRPQTVTQADDIVDVTIQTFDQNTNYLDEDACHRFVMMADFLIRSLNHCVVSHGREKYLLQKMLEVATLSAKRSYWNYGCYHGLPWISSILSCSDYVLKNLPSQELWLLLDTLESSCKKERLHRPLITDEAAYEDFATLKKRVGRLNPRHFQLTHLRVEN</sequence>
<feature type="transmembrane region" description="Helical" evidence="1">
    <location>
        <begin position="181"/>
        <end position="206"/>
    </location>
</feature>
<proteinExistence type="predicted"/>
<keyword evidence="4" id="KW-1185">Reference proteome</keyword>
<keyword evidence="1" id="KW-1133">Transmembrane helix</keyword>
<feature type="transmembrane region" description="Helical" evidence="1">
    <location>
        <begin position="212"/>
        <end position="238"/>
    </location>
</feature>